<comment type="caution">
    <text evidence="1">The sequence shown here is derived from an EMBL/GenBank/DDBJ whole genome shotgun (WGS) entry which is preliminary data.</text>
</comment>
<evidence type="ECO:0000313" key="2">
    <source>
        <dbReference type="Proteomes" id="UP001595993"/>
    </source>
</evidence>
<dbReference type="Proteomes" id="UP001595993">
    <property type="component" value="Unassembled WGS sequence"/>
</dbReference>
<protein>
    <submittedName>
        <fullName evidence="1">Uncharacterized protein</fullName>
    </submittedName>
</protein>
<name>A0ABV9GB14_9ACTN</name>
<dbReference type="EMBL" id="JBHSFE010000021">
    <property type="protein sequence ID" value="MFC4611147.1"/>
    <property type="molecule type" value="Genomic_DNA"/>
</dbReference>
<proteinExistence type="predicted"/>
<evidence type="ECO:0000313" key="1">
    <source>
        <dbReference type="EMBL" id="MFC4611147.1"/>
    </source>
</evidence>
<accession>A0ABV9GB14</accession>
<keyword evidence="2" id="KW-1185">Reference proteome</keyword>
<organism evidence="1 2">
    <name type="scientific">Streptomyces maoxianensis</name>
    <dbReference type="NCBI Taxonomy" id="1459942"/>
    <lineage>
        <taxon>Bacteria</taxon>
        <taxon>Bacillati</taxon>
        <taxon>Actinomycetota</taxon>
        <taxon>Actinomycetes</taxon>
        <taxon>Kitasatosporales</taxon>
        <taxon>Streptomycetaceae</taxon>
        <taxon>Streptomyces</taxon>
    </lineage>
</organism>
<dbReference type="RefSeq" id="WP_381199901.1">
    <property type="nucleotide sequence ID" value="NZ_JBHSFE010000021.1"/>
</dbReference>
<reference evidence="2" key="1">
    <citation type="journal article" date="2019" name="Int. J. Syst. Evol. Microbiol.">
        <title>The Global Catalogue of Microorganisms (GCM) 10K type strain sequencing project: providing services to taxonomists for standard genome sequencing and annotation.</title>
        <authorList>
            <consortium name="The Broad Institute Genomics Platform"/>
            <consortium name="The Broad Institute Genome Sequencing Center for Infectious Disease"/>
            <person name="Wu L."/>
            <person name="Ma J."/>
        </authorList>
    </citation>
    <scope>NUCLEOTIDE SEQUENCE [LARGE SCALE GENOMIC DNA]</scope>
    <source>
        <strain evidence="2">CGMCC 4.7139</strain>
    </source>
</reference>
<gene>
    <name evidence="1" type="ORF">ACFO9E_25635</name>
</gene>
<sequence length="70" mass="7543">MTSRWPVRRPTELAAIAAAGRSERRLPPVPAILADLITANRLGDRHGVNLCAHLVARVVTQGVEDAARHA</sequence>